<evidence type="ECO:0000313" key="10">
    <source>
        <dbReference type="Proteomes" id="UP000319829"/>
    </source>
</evidence>
<reference evidence="9 10" key="1">
    <citation type="journal article" date="2019" name="Nat. Microbiol.">
        <title>Mediterranean grassland soil C-N compound turnover is dependent on rainfall and depth, and is mediated by genomically divergent microorganisms.</title>
        <authorList>
            <person name="Diamond S."/>
            <person name="Andeer P.F."/>
            <person name="Li Z."/>
            <person name="Crits-Christoph A."/>
            <person name="Burstein D."/>
            <person name="Anantharaman K."/>
            <person name="Lane K.R."/>
            <person name="Thomas B.C."/>
            <person name="Pan C."/>
            <person name="Northen T.R."/>
            <person name="Banfield J.F."/>
        </authorList>
    </citation>
    <scope>NUCLEOTIDE SEQUENCE [LARGE SCALE GENOMIC DNA]</scope>
    <source>
        <strain evidence="9">WS_4</strain>
    </source>
</reference>
<dbReference type="InterPro" id="IPR041532">
    <property type="entry name" value="RlmI-like_PUA"/>
</dbReference>
<dbReference type="AlphaFoldDB" id="A0A538SW89"/>
<protein>
    <recommendedName>
        <fullName evidence="8">PUA domain-containing protein</fullName>
    </recommendedName>
</protein>
<dbReference type="Pfam" id="PF17785">
    <property type="entry name" value="PUA_3"/>
    <property type="match status" value="1"/>
</dbReference>
<proteinExistence type="predicted"/>
<keyword evidence="4" id="KW-0489">Methyltransferase</keyword>
<name>A0A538SW89_UNCEI</name>
<evidence type="ECO:0000256" key="6">
    <source>
        <dbReference type="ARBA" id="ARBA00022691"/>
    </source>
</evidence>
<keyword evidence="2" id="KW-0963">Cytoplasm</keyword>
<evidence type="ECO:0000256" key="5">
    <source>
        <dbReference type="ARBA" id="ARBA00022679"/>
    </source>
</evidence>
<dbReference type="PANTHER" id="PTHR42873:SF1">
    <property type="entry name" value="S-ADENOSYLMETHIONINE-DEPENDENT METHYLTRANSFERASE DOMAIN-CONTAINING PROTEIN"/>
    <property type="match status" value="1"/>
</dbReference>
<dbReference type="InterPro" id="IPR015947">
    <property type="entry name" value="PUA-like_sf"/>
</dbReference>
<dbReference type="Gene3D" id="2.30.130.10">
    <property type="entry name" value="PUA domain"/>
    <property type="match status" value="1"/>
</dbReference>
<dbReference type="SUPFAM" id="SSF88697">
    <property type="entry name" value="PUA domain-like"/>
    <property type="match status" value="1"/>
</dbReference>
<dbReference type="Proteomes" id="UP000319829">
    <property type="component" value="Unassembled WGS sequence"/>
</dbReference>
<dbReference type="GO" id="GO:0003723">
    <property type="term" value="F:RNA binding"/>
    <property type="evidence" value="ECO:0007669"/>
    <property type="project" value="UniProtKB-KW"/>
</dbReference>
<dbReference type="PROSITE" id="PS50890">
    <property type="entry name" value="PUA"/>
    <property type="match status" value="1"/>
</dbReference>
<dbReference type="InterPro" id="IPR002478">
    <property type="entry name" value="PUA"/>
</dbReference>
<dbReference type="CDD" id="cd21153">
    <property type="entry name" value="PUA_RlmI"/>
    <property type="match status" value="1"/>
</dbReference>
<dbReference type="SMART" id="SM00359">
    <property type="entry name" value="PUA"/>
    <property type="match status" value="1"/>
</dbReference>
<dbReference type="InterPro" id="IPR036974">
    <property type="entry name" value="PUA_sf"/>
</dbReference>
<evidence type="ECO:0000256" key="1">
    <source>
        <dbReference type="ARBA" id="ARBA00004496"/>
    </source>
</evidence>
<gene>
    <name evidence="9" type="ORF">E6K74_02995</name>
</gene>
<dbReference type="PANTHER" id="PTHR42873">
    <property type="entry name" value="RIBOSOMAL RNA LARGE SUBUNIT METHYLTRANSFERASE"/>
    <property type="match status" value="1"/>
</dbReference>
<keyword evidence="7" id="KW-0694">RNA-binding</keyword>
<feature type="domain" description="PUA" evidence="8">
    <location>
        <begin position="2"/>
        <end position="73"/>
    </location>
</feature>
<dbReference type="EMBL" id="VBOU01000021">
    <property type="protein sequence ID" value="TMQ55534.1"/>
    <property type="molecule type" value="Genomic_DNA"/>
</dbReference>
<evidence type="ECO:0000256" key="2">
    <source>
        <dbReference type="ARBA" id="ARBA00022490"/>
    </source>
</evidence>
<keyword evidence="6" id="KW-0949">S-adenosyl-L-methionine</keyword>
<accession>A0A538SW89</accession>
<organism evidence="9 10">
    <name type="scientific">Eiseniibacteriota bacterium</name>
    <dbReference type="NCBI Taxonomy" id="2212470"/>
    <lineage>
        <taxon>Bacteria</taxon>
        <taxon>Candidatus Eiseniibacteriota</taxon>
    </lineage>
</organism>
<comment type="caution">
    <text evidence="9">The sequence shown here is derived from an EMBL/GenBank/DDBJ whole genome shotgun (WGS) entry which is preliminary data.</text>
</comment>
<evidence type="ECO:0000259" key="8">
    <source>
        <dbReference type="SMART" id="SM00359"/>
    </source>
</evidence>
<dbReference type="GO" id="GO:0006364">
    <property type="term" value="P:rRNA processing"/>
    <property type="evidence" value="ECO:0007669"/>
    <property type="project" value="UniProtKB-KW"/>
</dbReference>
<evidence type="ECO:0000256" key="4">
    <source>
        <dbReference type="ARBA" id="ARBA00022603"/>
    </source>
</evidence>
<keyword evidence="5" id="KW-0808">Transferase</keyword>
<evidence type="ECO:0000256" key="7">
    <source>
        <dbReference type="ARBA" id="ARBA00022884"/>
    </source>
</evidence>
<comment type="subcellular location">
    <subcellularLocation>
        <location evidence="1">Cytoplasm</location>
    </subcellularLocation>
</comment>
<evidence type="ECO:0000256" key="3">
    <source>
        <dbReference type="ARBA" id="ARBA00022552"/>
    </source>
</evidence>
<evidence type="ECO:0000313" key="9">
    <source>
        <dbReference type="EMBL" id="TMQ55534.1"/>
    </source>
</evidence>
<sequence>MPVVRLGKNQDRRLRSGHPWVFSNEIESIEKGLEPGSEVVVQDHRGVPVGVGLYNPHSLIAVRLYARTTYRVSSSIGTETTSASRA</sequence>
<keyword evidence="3" id="KW-0698">rRNA processing</keyword>